<feature type="compositionally biased region" description="Polar residues" evidence="1">
    <location>
        <begin position="62"/>
        <end position="71"/>
    </location>
</feature>
<dbReference type="Proteomes" id="UP000828016">
    <property type="component" value="Segment"/>
</dbReference>
<organism evidence="2 3">
    <name type="scientific">Pseudomonas phage Eisa9</name>
    <dbReference type="NCBI Taxonomy" id="2900148"/>
    <lineage>
        <taxon>Viruses</taxon>
        <taxon>Duplodnaviria</taxon>
        <taxon>Heunggongvirae</taxon>
        <taxon>Uroviricota</taxon>
        <taxon>Caudoviricetes</taxon>
        <taxon>Autographivirales</taxon>
        <taxon>Autonotataviridae</taxon>
        <taxon>Pollyceevirus</taxon>
        <taxon>Pollyceevirus Eisa9</taxon>
    </lineage>
</organism>
<protein>
    <submittedName>
        <fullName evidence="2">Uncharacterized protein</fullName>
    </submittedName>
</protein>
<dbReference type="EMBL" id="OL581612">
    <property type="protein sequence ID" value="UGL61103.1"/>
    <property type="molecule type" value="Genomic_DNA"/>
</dbReference>
<reference evidence="2" key="1">
    <citation type="submission" date="2021-11" db="EMBL/GenBank/DDBJ databases">
        <title>Complete genome sequence of Pseudomonas phage Eisa9.</title>
        <authorList>
            <person name="Korniienko N."/>
            <person name="Kharina A."/>
            <person name="Zrelovs N."/>
            <person name="Jindrichova B."/>
            <person name="Moravec T."/>
            <person name="Budzanivska I."/>
            <person name="Burketova L."/>
            <person name="Kalachova T."/>
        </authorList>
    </citation>
    <scope>NUCLEOTIDE SEQUENCE</scope>
</reference>
<proteinExistence type="predicted"/>
<name>A0AAE8YJ19_9CAUD</name>
<evidence type="ECO:0000256" key="1">
    <source>
        <dbReference type="SAM" id="MobiDB-lite"/>
    </source>
</evidence>
<keyword evidence="3" id="KW-1185">Reference proteome</keyword>
<feature type="compositionally biased region" description="Low complexity" evidence="1">
    <location>
        <begin position="49"/>
        <end position="61"/>
    </location>
</feature>
<feature type="region of interest" description="Disordered" evidence="1">
    <location>
        <begin position="27"/>
        <end position="71"/>
    </location>
</feature>
<accession>A0AAE8YJ19</accession>
<evidence type="ECO:0000313" key="3">
    <source>
        <dbReference type="Proteomes" id="UP000828016"/>
    </source>
</evidence>
<evidence type="ECO:0000313" key="2">
    <source>
        <dbReference type="EMBL" id="UGL61103.1"/>
    </source>
</evidence>
<sequence length="71" mass="7566">MQLTFGSVNTESDNYLVGLILSSTAQTVRRSSADNTAPSFPRRTKGRESSLAQNSAQSNQLRCSGSLGSLD</sequence>
<feature type="compositionally biased region" description="Polar residues" evidence="1">
    <location>
        <begin position="27"/>
        <end position="38"/>
    </location>
</feature>